<evidence type="ECO:0000256" key="2">
    <source>
        <dbReference type="SAM" id="SignalP"/>
    </source>
</evidence>
<dbReference type="EMBL" id="JACHIE010000002">
    <property type="protein sequence ID" value="MBB6456156.1"/>
    <property type="molecule type" value="Genomic_DNA"/>
</dbReference>
<gene>
    <name evidence="3" type="ORF">HNR55_000723</name>
</gene>
<feature type="region of interest" description="Disordered" evidence="1">
    <location>
        <begin position="117"/>
        <end position="138"/>
    </location>
</feature>
<keyword evidence="4" id="KW-1185">Reference proteome</keyword>
<evidence type="ECO:0000256" key="1">
    <source>
        <dbReference type="SAM" id="MobiDB-lite"/>
    </source>
</evidence>
<dbReference type="AlphaFoldDB" id="A0A841QCL9"/>
<sequence>MPCRSFLHQMVMGCLLVLAATLGLWAAHTPAQAAQPAMAHTAMHMAGHSVAGVPTLHSSHTQAAISCPTTTAATHHLMHHHGACCMTGNALSVVDTAVGVLPSGLLWHTRARPFFATPPTLPDRRAAPLLRPPRLHTA</sequence>
<comment type="caution">
    <text evidence="3">The sequence shown here is derived from an EMBL/GenBank/DDBJ whole genome shotgun (WGS) entry which is preliminary data.</text>
</comment>
<accession>A0A841QCL9</accession>
<evidence type="ECO:0000313" key="4">
    <source>
        <dbReference type="Proteomes" id="UP000578000"/>
    </source>
</evidence>
<evidence type="ECO:0000313" key="3">
    <source>
        <dbReference type="EMBL" id="MBB6456156.1"/>
    </source>
</evidence>
<reference evidence="3 4" key="1">
    <citation type="submission" date="2020-08" db="EMBL/GenBank/DDBJ databases">
        <title>Genomic Encyclopedia of Type Strains, Phase IV (KMG-IV): sequencing the most valuable type-strain genomes for metagenomic binning, comparative biology and taxonomic classification.</title>
        <authorList>
            <person name="Goeker M."/>
        </authorList>
    </citation>
    <scope>NUCLEOTIDE SEQUENCE [LARGE SCALE GENOMIC DNA]</scope>
    <source>
        <strain evidence="3 4">DSM 4491</strain>
    </source>
</reference>
<proteinExistence type="predicted"/>
<dbReference type="Proteomes" id="UP000578000">
    <property type="component" value="Unassembled WGS sequence"/>
</dbReference>
<feature type="chain" id="PRO_5032991735" description="DUF2946 domain-containing protein" evidence="2">
    <location>
        <begin position="34"/>
        <end position="138"/>
    </location>
</feature>
<organism evidence="3 4">
    <name type="scientific">Acetobacter lovaniensis</name>
    <dbReference type="NCBI Taxonomy" id="104100"/>
    <lineage>
        <taxon>Bacteria</taxon>
        <taxon>Pseudomonadati</taxon>
        <taxon>Pseudomonadota</taxon>
        <taxon>Alphaproteobacteria</taxon>
        <taxon>Acetobacterales</taxon>
        <taxon>Acetobacteraceae</taxon>
        <taxon>Acetobacter</taxon>
    </lineage>
</organism>
<protein>
    <recommendedName>
        <fullName evidence="5">DUF2946 domain-containing protein</fullName>
    </recommendedName>
</protein>
<keyword evidence="2" id="KW-0732">Signal</keyword>
<feature type="signal peptide" evidence="2">
    <location>
        <begin position="1"/>
        <end position="33"/>
    </location>
</feature>
<name>A0A841QCL9_9PROT</name>
<evidence type="ECO:0008006" key="5">
    <source>
        <dbReference type="Google" id="ProtNLM"/>
    </source>
</evidence>
<dbReference type="RefSeq" id="WP_166111484.1">
    <property type="nucleotide sequence ID" value="NZ_BAABDB010000005.1"/>
</dbReference>